<gene>
    <name evidence="1" type="ORF">E2562_024497</name>
</gene>
<evidence type="ECO:0000313" key="1">
    <source>
        <dbReference type="EMBL" id="KAF0889432.1"/>
    </source>
</evidence>
<proteinExistence type="predicted"/>
<comment type="caution">
    <text evidence="1">The sequence shown here is derived from an EMBL/GenBank/DDBJ whole genome shotgun (WGS) entry which is preliminary data.</text>
</comment>
<dbReference type="EMBL" id="SPHZ02000012">
    <property type="protein sequence ID" value="KAF0889432.1"/>
    <property type="molecule type" value="Genomic_DNA"/>
</dbReference>
<organism evidence="1 2">
    <name type="scientific">Oryza meyeriana var. granulata</name>
    <dbReference type="NCBI Taxonomy" id="110450"/>
    <lineage>
        <taxon>Eukaryota</taxon>
        <taxon>Viridiplantae</taxon>
        <taxon>Streptophyta</taxon>
        <taxon>Embryophyta</taxon>
        <taxon>Tracheophyta</taxon>
        <taxon>Spermatophyta</taxon>
        <taxon>Magnoliopsida</taxon>
        <taxon>Liliopsida</taxon>
        <taxon>Poales</taxon>
        <taxon>Poaceae</taxon>
        <taxon>BOP clade</taxon>
        <taxon>Oryzoideae</taxon>
        <taxon>Oryzeae</taxon>
        <taxon>Oryzinae</taxon>
        <taxon>Oryza</taxon>
        <taxon>Oryza meyeriana</taxon>
    </lineage>
</organism>
<name>A0A6G1BNK7_9ORYZ</name>
<accession>A0A6G1BNK7</accession>
<protein>
    <submittedName>
        <fullName evidence="1">Uncharacterized protein</fullName>
    </submittedName>
</protein>
<sequence>MRRVGGRKRLLWGDDDSRSGVGKFGGDATGSELSCRVGVWVAPGARPWTSAAARWGPIVRVAGFCHFAVGDGVYGTSICV</sequence>
<keyword evidence="2" id="KW-1185">Reference proteome</keyword>
<dbReference type="AlphaFoldDB" id="A0A6G1BNK7"/>
<dbReference type="Proteomes" id="UP000479710">
    <property type="component" value="Unassembled WGS sequence"/>
</dbReference>
<reference evidence="1 2" key="1">
    <citation type="submission" date="2019-11" db="EMBL/GenBank/DDBJ databases">
        <title>Whole genome sequence of Oryza granulata.</title>
        <authorList>
            <person name="Li W."/>
        </authorList>
    </citation>
    <scope>NUCLEOTIDE SEQUENCE [LARGE SCALE GENOMIC DNA]</scope>
    <source>
        <strain evidence="2">cv. Menghai</strain>
        <tissue evidence="1">Leaf</tissue>
    </source>
</reference>
<evidence type="ECO:0000313" key="2">
    <source>
        <dbReference type="Proteomes" id="UP000479710"/>
    </source>
</evidence>